<feature type="compositionally biased region" description="Acidic residues" evidence="2">
    <location>
        <begin position="246"/>
        <end position="255"/>
    </location>
</feature>
<name>A0A841HEM4_HALSI</name>
<dbReference type="InterPro" id="IPR029050">
    <property type="entry name" value="Immunoprotect_excell_Ig-like"/>
</dbReference>
<dbReference type="AlphaFoldDB" id="A0A841HEM4"/>
<organism evidence="4 5">
    <name type="scientific">Halobacterium salinarum</name>
    <name type="common">Halobacterium halobium</name>
    <dbReference type="NCBI Taxonomy" id="2242"/>
    <lineage>
        <taxon>Archaea</taxon>
        <taxon>Methanobacteriati</taxon>
        <taxon>Methanobacteriota</taxon>
        <taxon>Stenosarchaea group</taxon>
        <taxon>Halobacteria</taxon>
        <taxon>Halobacteriales</taxon>
        <taxon>Halobacteriaceae</taxon>
        <taxon>Halobacterium</taxon>
    </lineage>
</organism>
<dbReference type="Proteomes" id="UP000642919">
    <property type="component" value="Unassembled WGS sequence"/>
</dbReference>
<dbReference type="EMBL" id="JACHGX010000008">
    <property type="protein sequence ID" value="MBB6090758.1"/>
    <property type="molecule type" value="Genomic_DNA"/>
</dbReference>
<feature type="compositionally biased region" description="Polar residues" evidence="2">
    <location>
        <begin position="17"/>
        <end position="46"/>
    </location>
</feature>
<evidence type="ECO:0000313" key="5">
    <source>
        <dbReference type="Proteomes" id="UP000642919"/>
    </source>
</evidence>
<feature type="domain" description="DUF4352" evidence="3">
    <location>
        <begin position="67"/>
        <end position="177"/>
    </location>
</feature>
<feature type="region of interest" description="Disordered" evidence="2">
    <location>
        <begin position="229"/>
        <end position="255"/>
    </location>
</feature>
<feature type="region of interest" description="Disordered" evidence="2">
    <location>
        <begin position="17"/>
        <end position="64"/>
    </location>
</feature>
<dbReference type="PROSITE" id="PS51257">
    <property type="entry name" value="PROKAR_LIPOPROTEIN"/>
    <property type="match status" value="1"/>
</dbReference>
<reference evidence="4" key="1">
    <citation type="submission" date="2020-08" db="EMBL/GenBank/DDBJ databases">
        <title>Genomic Encyclopedia of Type Strains, Phase IV (KMG-IV): sequencing the most valuable type-strain genomes for metagenomic binning, comparative biology and taxonomic classification.</title>
        <authorList>
            <person name="Goeker M."/>
        </authorList>
    </citation>
    <scope>NUCLEOTIDE SEQUENCE</scope>
    <source>
        <strain evidence="4">DSM 669</strain>
    </source>
</reference>
<comment type="caution">
    <text evidence="4">The sequence shown here is derived from an EMBL/GenBank/DDBJ whole genome shotgun (WGS) entry which is preliminary data.</text>
</comment>
<dbReference type="InterPro" id="IPR029051">
    <property type="entry name" value="DUF4352"/>
</dbReference>
<feature type="compositionally biased region" description="Polar residues" evidence="2">
    <location>
        <begin position="53"/>
        <end position="63"/>
    </location>
</feature>
<keyword evidence="1" id="KW-0732">Signal</keyword>
<dbReference type="GeneID" id="68693180"/>
<evidence type="ECO:0000313" key="4">
    <source>
        <dbReference type="EMBL" id="MBB6090758.1"/>
    </source>
</evidence>
<dbReference type="Gene3D" id="2.60.40.1240">
    <property type="match status" value="1"/>
</dbReference>
<feature type="compositionally biased region" description="Polar residues" evidence="2">
    <location>
        <begin position="229"/>
        <end position="241"/>
    </location>
</feature>
<evidence type="ECO:0000259" key="3">
    <source>
        <dbReference type="Pfam" id="PF11611"/>
    </source>
</evidence>
<evidence type="ECO:0000256" key="1">
    <source>
        <dbReference type="ARBA" id="ARBA00022729"/>
    </source>
</evidence>
<protein>
    <recommendedName>
        <fullName evidence="3">DUF4352 domain-containing protein</fullName>
    </recommendedName>
</protein>
<dbReference type="Pfam" id="PF11611">
    <property type="entry name" value="DUF4352"/>
    <property type="match status" value="1"/>
</dbReference>
<proteinExistence type="predicted"/>
<accession>A0A841HEM4</accession>
<gene>
    <name evidence="4" type="ORF">HNR49_002143</name>
</gene>
<evidence type="ECO:0000256" key="2">
    <source>
        <dbReference type="SAM" id="MobiDB-lite"/>
    </source>
</evidence>
<dbReference type="RefSeq" id="WP_010902113.1">
    <property type="nucleotide sequence ID" value="NZ_JACHGX010000008.1"/>
</dbReference>
<sequence length="255" mass="27259">MDRRTYLATSVALLAGCSTSENKPSSQDTEAATVTQTSSKQAPTSTAEEKATQEPTETPQQSADVLVGDVVGDNALQMVVRDVSRTKSINEIQQADSGNEFAVVRLAVKNITENSDTDVSELFQTRIKDSQNYTYQPALTGGDQAFQGGTLAPGEVSRGDLFYEIPTDTSGLSMQFDFAGTSLFDYNRVTIDLENQTDTIADISQNLRVDVHSAGDAIESGGLEVTVNSRGCHRTSSTPKSRVNAEVDESSDPAG</sequence>